<evidence type="ECO:0000313" key="1">
    <source>
        <dbReference type="EMBL" id="KRH92908.1"/>
    </source>
</evidence>
<accession>A0A0R0LU09</accession>
<organism evidence="1 2">
    <name type="scientific">Pseudoloma neurophilia</name>
    <dbReference type="NCBI Taxonomy" id="146866"/>
    <lineage>
        <taxon>Eukaryota</taxon>
        <taxon>Fungi</taxon>
        <taxon>Fungi incertae sedis</taxon>
        <taxon>Microsporidia</taxon>
        <taxon>Pseudoloma</taxon>
    </lineage>
</organism>
<protein>
    <submittedName>
        <fullName evidence="1">Uncharacterized protein</fullName>
    </submittedName>
</protein>
<proteinExistence type="predicted"/>
<reference evidence="1 2" key="1">
    <citation type="submission" date="2015-07" db="EMBL/GenBank/DDBJ databases">
        <title>The genome of Pseudoloma neurophilia, a relevant intracellular parasite of the zebrafish.</title>
        <authorList>
            <person name="Ndikumana S."/>
            <person name="Pelin A."/>
            <person name="Sanders J."/>
            <person name="Corradi N."/>
        </authorList>
    </citation>
    <scope>NUCLEOTIDE SEQUENCE [LARGE SCALE GENOMIC DNA]</scope>
    <source>
        <strain evidence="1 2">MK1</strain>
    </source>
</reference>
<dbReference type="AlphaFoldDB" id="A0A0R0LU09"/>
<dbReference type="EMBL" id="LGUB01000595">
    <property type="protein sequence ID" value="KRH92908.1"/>
    <property type="molecule type" value="Genomic_DNA"/>
</dbReference>
<name>A0A0R0LU09_9MICR</name>
<dbReference type="PROSITE" id="PS51257">
    <property type="entry name" value="PROKAR_LIPOPROTEIN"/>
    <property type="match status" value="1"/>
</dbReference>
<dbReference type="VEuPathDB" id="MicrosporidiaDB:M153_2129000677"/>
<comment type="caution">
    <text evidence="1">The sequence shown here is derived from an EMBL/GenBank/DDBJ whole genome shotgun (WGS) entry which is preliminary data.</text>
</comment>
<sequence>MVRFSAEEEFMKSCYPASSPGGGISCLQMVCGKFVLLGDPYAFFFGVRPENPRPPRERSKRDKFIRSIFVCHAERGFTPGKQVNRLIFQPFFYLSNYQYFLSKQKFSQKNKFFFPRFDHINRSEFNSSSFVDELRHRRCSP</sequence>
<gene>
    <name evidence="1" type="ORF">M153_2129000677</name>
</gene>
<keyword evidence="2" id="KW-1185">Reference proteome</keyword>
<dbReference type="Proteomes" id="UP000051530">
    <property type="component" value="Unassembled WGS sequence"/>
</dbReference>
<evidence type="ECO:0000313" key="2">
    <source>
        <dbReference type="Proteomes" id="UP000051530"/>
    </source>
</evidence>